<dbReference type="AlphaFoldDB" id="A0A134ACR9"/>
<protein>
    <submittedName>
        <fullName evidence="1">Uncharacterized protein</fullName>
    </submittedName>
</protein>
<evidence type="ECO:0000313" key="1">
    <source>
        <dbReference type="EMBL" id="KXB65330.1"/>
    </source>
</evidence>
<accession>A0A134ACR9</accession>
<dbReference type="EMBL" id="LSDG01000043">
    <property type="protein sequence ID" value="KXB65330.1"/>
    <property type="molecule type" value="Genomic_DNA"/>
</dbReference>
<proteinExistence type="predicted"/>
<evidence type="ECO:0000313" key="2">
    <source>
        <dbReference type="Proteomes" id="UP000070442"/>
    </source>
</evidence>
<dbReference type="STRING" id="755172.HMPREF1863_01426"/>
<organism evidence="1 2">
    <name type="scientific">Aedoeadaptatus coxii</name>
    <dbReference type="NCBI Taxonomy" id="755172"/>
    <lineage>
        <taxon>Bacteria</taxon>
        <taxon>Bacillati</taxon>
        <taxon>Bacillota</taxon>
        <taxon>Tissierellia</taxon>
        <taxon>Tissierellales</taxon>
        <taxon>Peptoniphilaceae</taxon>
        <taxon>Aedoeadaptatus</taxon>
    </lineage>
</organism>
<comment type="caution">
    <text evidence="1">The sequence shown here is derived from an EMBL/GenBank/DDBJ whole genome shotgun (WGS) entry which is preliminary data.</text>
</comment>
<sequence length="47" mass="5483">MAVFVNSRPIPFVNNHSCIMDRKTSFFLSFSRYFPMIPLDFNLSPTP</sequence>
<name>A0A134ACR9_9FIRM</name>
<keyword evidence="2" id="KW-1185">Reference proteome</keyword>
<dbReference type="PATRIC" id="fig|755172.3.peg.1386"/>
<gene>
    <name evidence="1" type="ORF">HMPREF1863_01426</name>
</gene>
<dbReference type="Proteomes" id="UP000070442">
    <property type="component" value="Unassembled WGS sequence"/>
</dbReference>
<reference evidence="2" key="1">
    <citation type="submission" date="2016-01" db="EMBL/GenBank/DDBJ databases">
        <authorList>
            <person name="Mitreva M."/>
            <person name="Pepin K.H."/>
            <person name="Mihindukulasuriya K.A."/>
            <person name="Fulton R."/>
            <person name="Fronick C."/>
            <person name="O'Laughlin M."/>
            <person name="Miner T."/>
            <person name="Herter B."/>
            <person name="Rosa B.A."/>
            <person name="Cordes M."/>
            <person name="Tomlinson C."/>
            <person name="Wollam A."/>
            <person name="Palsikar V.B."/>
            <person name="Mardis E.R."/>
            <person name="Wilson R.K."/>
        </authorList>
    </citation>
    <scope>NUCLEOTIDE SEQUENCE [LARGE SCALE GENOMIC DNA]</scope>
    <source>
        <strain evidence="2">DNF00729</strain>
    </source>
</reference>